<feature type="region of interest" description="Disordered" evidence="12">
    <location>
        <begin position="493"/>
        <end position="514"/>
    </location>
</feature>
<comment type="caution">
    <text evidence="16">The sequence shown here is derived from an EMBL/GenBank/DDBJ whole genome shotgun (WGS) entry which is preliminary data.</text>
</comment>
<evidence type="ECO:0000256" key="9">
    <source>
        <dbReference type="ARBA" id="ARBA00023065"/>
    </source>
</evidence>
<evidence type="ECO:0000313" key="17">
    <source>
        <dbReference type="Proteomes" id="UP000663823"/>
    </source>
</evidence>
<feature type="compositionally biased region" description="Polar residues" evidence="12">
    <location>
        <begin position="646"/>
        <end position="655"/>
    </location>
</feature>
<dbReference type="InterPro" id="IPR028325">
    <property type="entry name" value="VG_K_chnl"/>
</dbReference>
<organism evidence="16 17">
    <name type="scientific">Rotaria sordida</name>
    <dbReference type="NCBI Taxonomy" id="392033"/>
    <lineage>
        <taxon>Eukaryota</taxon>
        <taxon>Metazoa</taxon>
        <taxon>Spiralia</taxon>
        <taxon>Gnathifera</taxon>
        <taxon>Rotifera</taxon>
        <taxon>Eurotatoria</taxon>
        <taxon>Bdelloidea</taxon>
        <taxon>Philodinida</taxon>
        <taxon>Philodinidae</taxon>
        <taxon>Rotaria</taxon>
    </lineage>
</organism>
<dbReference type="Proteomes" id="UP000663882">
    <property type="component" value="Unassembled WGS sequence"/>
</dbReference>
<dbReference type="InterPro" id="IPR011333">
    <property type="entry name" value="SKP1/BTB/POZ_sf"/>
</dbReference>
<dbReference type="SUPFAM" id="SSF81324">
    <property type="entry name" value="Voltage-gated potassium channels"/>
    <property type="match status" value="1"/>
</dbReference>
<dbReference type="Pfam" id="PF02214">
    <property type="entry name" value="BTB_2"/>
    <property type="match status" value="1"/>
</dbReference>
<feature type="region of interest" description="Disordered" evidence="12">
    <location>
        <begin position="641"/>
        <end position="662"/>
    </location>
</feature>
<feature type="region of interest" description="Disordered" evidence="12">
    <location>
        <begin position="1"/>
        <end position="30"/>
    </location>
</feature>
<evidence type="ECO:0000256" key="13">
    <source>
        <dbReference type="SAM" id="Phobius"/>
    </source>
</evidence>
<keyword evidence="8 13" id="KW-1133">Transmembrane helix</keyword>
<feature type="domain" description="BTB" evidence="14">
    <location>
        <begin position="86"/>
        <end position="186"/>
    </location>
</feature>
<dbReference type="InterPro" id="IPR005821">
    <property type="entry name" value="Ion_trans_dom"/>
</dbReference>
<dbReference type="Gene3D" id="1.10.287.70">
    <property type="match status" value="1"/>
</dbReference>
<evidence type="ECO:0000256" key="2">
    <source>
        <dbReference type="ARBA" id="ARBA00022448"/>
    </source>
</evidence>
<dbReference type="PRINTS" id="PR00169">
    <property type="entry name" value="KCHANNEL"/>
</dbReference>
<keyword evidence="6" id="KW-0851">Voltage-gated channel</keyword>
<evidence type="ECO:0000256" key="3">
    <source>
        <dbReference type="ARBA" id="ARBA00022538"/>
    </source>
</evidence>
<dbReference type="EMBL" id="CAJNOO010000891">
    <property type="protein sequence ID" value="CAF1056086.1"/>
    <property type="molecule type" value="Genomic_DNA"/>
</dbReference>
<gene>
    <name evidence="16" type="ORF">OTI717_LOCUS26895</name>
    <name evidence="15" type="ORF">RFH988_LOCUS16998</name>
</gene>
<dbReference type="PANTHER" id="PTHR11537:SF113">
    <property type="entry name" value="POTASSIUM VOLTAGE-GATED CHANNEL PROTEIN SHAKER"/>
    <property type="match status" value="1"/>
</dbReference>
<dbReference type="EMBL" id="CAJOAX010005812">
    <property type="protein sequence ID" value="CAF3960868.1"/>
    <property type="molecule type" value="Genomic_DNA"/>
</dbReference>
<evidence type="ECO:0000313" key="16">
    <source>
        <dbReference type="EMBL" id="CAF3960868.1"/>
    </source>
</evidence>
<dbReference type="InterPro" id="IPR003131">
    <property type="entry name" value="T1-type_BTB"/>
</dbReference>
<dbReference type="Gene3D" id="1.20.120.350">
    <property type="entry name" value="Voltage-gated potassium channels. Chain C"/>
    <property type="match status" value="1"/>
</dbReference>
<comment type="subcellular location">
    <subcellularLocation>
        <location evidence="1">Membrane</location>
        <topology evidence="1">Multi-pass membrane protein</topology>
    </subcellularLocation>
</comment>
<dbReference type="Proteomes" id="UP000663823">
    <property type="component" value="Unassembled WGS sequence"/>
</dbReference>
<evidence type="ECO:0000256" key="6">
    <source>
        <dbReference type="ARBA" id="ARBA00022882"/>
    </source>
</evidence>
<dbReference type="GO" id="GO:0008076">
    <property type="term" value="C:voltage-gated potassium channel complex"/>
    <property type="evidence" value="ECO:0007669"/>
    <property type="project" value="InterPro"/>
</dbReference>
<evidence type="ECO:0000256" key="11">
    <source>
        <dbReference type="ARBA" id="ARBA00023303"/>
    </source>
</evidence>
<feature type="compositionally biased region" description="Basic and acidic residues" evidence="12">
    <location>
        <begin position="1"/>
        <end position="20"/>
    </location>
</feature>
<evidence type="ECO:0000256" key="7">
    <source>
        <dbReference type="ARBA" id="ARBA00022958"/>
    </source>
</evidence>
<evidence type="ECO:0000313" key="15">
    <source>
        <dbReference type="EMBL" id="CAF1056086.1"/>
    </source>
</evidence>
<dbReference type="GO" id="GO:0001508">
    <property type="term" value="P:action potential"/>
    <property type="evidence" value="ECO:0007669"/>
    <property type="project" value="TreeGrafter"/>
</dbReference>
<dbReference type="InterPro" id="IPR027359">
    <property type="entry name" value="Volt_channel_dom_sf"/>
</dbReference>
<dbReference type="GO" id="GO:0005251">
    <property type="term" value="F:delayed rectifier potassium channel activity"/>
    <property type="evidence" value="ECO:0007669"/>
    <property type="project" value="TreeGrafter"/>
</dbReference>
<keyword evidence="3" id="KW-0633">Potassium transport</keyword>
<evidence type="ECO:0000256" key="10">
    <source>
        <dbReference type="ARBA" id="ARBA00023136"/>
    </source>
</evidence>
<dbReference type="Pfam" id="PF00520">
    <property type="entry name" value="Ion_trans"/>
    <property type="match status" value="1"/>
</dbReference>
<dbReference type="SMART" id="SM00225">
    <property type="entry name" value="BTB"/>
    <property type="match status" value="1"/>
</dbReference>
<feature type="transmembrane region" description="Helical" evidence="13">
    <location>
        <begin position="213"/>
        <end position="235"/>
    </location>
</feature>
<dbReference type="InterPro" id="IPR000210">
    <property type="entry name" value="BTB/POZ_dom"/>
</dbReference>
<dbReference type="PRINTS" id="PR01496">
    <property type="entry name" value="SHAKERCHANEL"/>
</dbReference>
<dbReference type="Gene3D" id="3.30.710.10">
    <property type="entry name" value="Potassium Channel Kv1.1, Chain A"/>
    <property type="match status" value="1"/>
</dbReference>
<feature type="transmembrane region" description="Helical" evidence="13">
    <location>
        <begin position="448"/>
        <end position="469"/>
    </location>
</feature>
<keyword evidence="9" id="KW-0406">Ion transport</keyword>
<reference evidence="16" key="1">
    <citation type="submission" date="2021-02" db="EMBL/GenBank/DDBJ databases">
        <authorList>
            <person name="Nowell W R."/>
        </authorList>
    </citation>
    <scope>NUCLEOTIDE SEQUENCE</scope>
</reference>
<evidence type="ECO:0000256" key="12">
    <source>
        <dbReference type="SAM" id="MobiDB-lite"/>
    </source>
</evidence>
<dbReference type="AlphaFoldDB" id="A0A819LF75"/>
<dbReference type="OrthoDB" id="415460at2759"/>
<keyword evidence="4 13" id="KW-0812">Transmembrane</keyword>
<feature type="transmembrane region" description="Helical" evidence="13">
    <location>
        <begin position="387"/>
        <end position="408"/>
    </location>
</feature>
<evidence type="ECO:0000256" key="1">
    <source>
        <dbReference type="ARBA" id="ARBA00004141"/>
    </source>
</evidence>
<keyword evidence="11" id="KW-0407">Ion channel</keyword>
<evidence type="ECO:0000256" key="8">
    <source>
        <dbReference type="ARBA" id="ARBA00022989"/>
    </source>
</evidence>
<feature type="transmembrane region" description="Helical" evidence="13">
    <location>
        <begin position="283"/>
        <end position="302"/>
    </location>
</feature>
<protein>
    <recommendedName>
        <fullName evidence="14">BTB domain-containing protein</fullName>
    </recommendedName>
</protein>
<sequence>MERTQKSEPIDSAHQSRDVIEQSSTNQQGHLERLFKRRSTALKQLNENSKYNNAYISDLINVQSLLDIREMQSRQRKLHNVSSFEDRIVINVCGDRYETHRRTLDLYPNTLLGNRKRCKFYYDKTRNEYFFDRSRSCFEAILYYYQSHGRLRRPDYVPIDTFLEEVSFFQLGQEALNQIRKDENIKEVKKICLPKNRFRRHLWSTMEYPEYSILAKIINIISLLMILISAIALAVKSLPQYKNIDQLVCYNSTINDLNNTNETKQVSNNNEIICNNYFTSPFFIIQSVCVTFFTLELILRIISTPSFFNFIKNIMNWIDIAAVVPHYVTIGIYLADRNDTINKTTSAGFRLLRILRFLRVLKFYRVCKNVKSIRALEATIRESLPQFFLMIIILTLFGFLFGAAAYFAENNVNSEAFDSIIKATYWGIISITGVGYGDITPITPIGRIIAALCGLCGAAIIGMLVSILVDQYQRVFARKLYINEDIIDFHEFSDDENNDTDSRRSSGQSHRRCNMKETECSDLRTKFNSVFEKDNNHTIPTINISSTPDIEIINEDPRNQYSSGVHFIIGYVDNEKEEKSRDLLETISSFVTQKQIAGDNIRLSIVSDESLDDDNDKNTDDDDDDELAEIVAGCGKRGNVLKKFQRSPSPKNKNQFDGAEKY</sequence>
<keyword evidence="5" id="KW-0631">Potassium channel</keyword>
<name>A0A819LF75_9BILA</name>
<evidence type="ECO:0000256" key="5">
    <source>
        <dbReference type="ARBA" id="ARBA00022826"/>
    </source>
</evidence>
<proteinExistence type="predicted"/>
<dbReference type="PANTHER" id="PTHR11537">
    <property type="entry name" value="VOLTAGE-GATED POTASSIUM CHANNEL"/>
    <property type="match status" value="1"/>
</dbReference>
<keyword evidence="7" id="KW-0630">Potassium</keyword>
<dbReference type="SUPFAM" id="SSF54695">
    <property type="entry name" value="POZ domain"/>
    <property type="match status" value="1"/>
</dbReference>
<dbReference type="GO" id="GO:0051260">
    <property type="term" value="P:protein homooligomerization"/>
    <property type="evidence" value="ECO:0007669"/>
    <property type="project" value="InterPro"/>
</dbReference>
<keyword evidence="2" id="KW-0813">Transport</keyword>
<dbReference type="InterPro" id="IPR003972">
    <property type="entry name" value="K_chnl_volt-dep_Kv1"/>
</dbReference>
<evidence type="ECO:0000259" key="14">
    <source>
        <dbReference type="SMART" id="SM00225"/>
    </source>
</evidence>
<accession>A0A819LF75</accession>
<evidence type="ECO:0000256" key="4">
    <source>
        <dbReference type="ARBA" id="ARBA00022692"/>
    </source>
</evidence>
<feature type="transmembrane region" description="Helical" evidence="13">
    <location>
        <begin position="314"/>
        <end position="335"/>
    </location>
</feature>
<keyword evidence="10 13" id="KW-0472">Membrane</keyword>